<organism evidence="8 9">
    <name type="scientific">Aquiluna borgnonia</name>
    <dbReference type="NCBI Taxonomy" id="2499157"/>
    <lineage>
        <taxon>Bacteria</taxon>
        <taxon>Bacillati</taxon>
        <taxon>Actinomycetota</taxon>
        <taxon>Actinomycetes</taxon>
        <taxon>Micrococcales</taxon>
        <taxon>Microbacteriaceae</taxon>
        <taxon>Luna cluster</taxon>
        <taxon>Luna-1 subcluster</taxon>
        <taxon>Aquiluna</taxon>
    </lineage>
</organism>
<evidence type="ECO:0000256" key="4">
    <source>
        <dbReference type="ARBA" id="ARBA00022801"/>
    </source>
</evidence>
<dbReference type="RefSeq" id="WP_173494299.1">
    <property type="nucleotide sequence ID" value="NZ_CP054056.1"/>
</dbReference>
<dbReference type="Gene3D" id="3.30.230.10">
    <property type="match status" value="1"/>
</dbReference>
<sequence length="107" mass="12171">MLPRALRLRSGGEIREVVKSGQRFSSPLFTLHYLPSETSQFAVITGRVLGNSVVRNRIKRRLLNALRPKLSTELKIKGVFRMRQAAFTASPEEWSDFLDQALKRVSS</sequence>
<dbReference type="GO" id="GO:0001682">
    <property type="term" value="P:tRNA 5'-leader removal"/>
    <property type="evidence" value="ECO:0007669"/>
    <property type="project" value="UniProtKB-UniRule"/>
</dbReference>
<keyword evidence="1 6" id="KW-0819">tRNA processing</keyword>
<dbReference type="EC" id="3.1.26.5" evidence="6 7"/>
<dbReference type="Pfam" id="PF00825">
    <property type="entry name" value="Ribonuclease_P"/>
    <property type="match status" value="1"/>
</dbReference>
<keyword evidence="3 6" id="KW-0255">Endonuclease</keyword>
<dbReference type="HAMAP" id="MF_00227">
    <property type="entry name" value="RNase_P"/>
    <property type="match status" value="1"/>
</dbReference>
<dbReference type="KEGG" id="aqg:HRU87_07100"/>
<keyword evidence="9" id="KW-1185">Reference proteome</keyword>
<dbReference type="Proteomes" id="UP000501003">
    <property type="component" value="Chromosome"/>
</dbReference>
<protein>
    <recommendedName>
        <fullName evidence="6 7">Ribonuclease P protein component</fullName>
        <shortName evidence="6">RNase P protein</shortName>
        <shortName evidence="6">RNaseP protein</shortName>
        <ecNumber evidence="6 7">3.1.26.5</ecNumber>
    </recommendedName>
    <alternativeName>
        <fullName evidence="6">Protein C5</fullName>
    </alternativeName>
</protein>
<evidence type="ECO:0000313" key="9">
    <source>
        <dbReference type="Proteomes" id="UP000501003"/>
    </source>
</evidence>
<dbReference type="SUPFAM" id="SSF54211">
    <property type="entry name" value="Ribosomal protein S5 domain 2-like"/>
    <property type="match status" value="1"/>
</dbReference>
<dbReference type="GO" id="GO:0004526">
    <property type="term" value="F:ribonuclease P activity"/>
    <property type="evidence" value="ECO:0007669"/>
    <property type="project" value="UniProtKB-UniRule"/>
</dbReference>
<comment type="function">
    <text evidence="6">RNaseP catalyzes the removal of the 5'-leader sequence from pre-tRNA to produce the mature 5'-terminus. It can also cleave other RNA substrates such as 4.5S RNA. The protein component plays an auxiliary but essential role in vivo by binding to the 5'-leader sequence and broadening the substrate specificity of the ribozyme.</text>
</comment>
<dbReference type="InterPro" id="IPR000100">
    <property type="entry name" value="RNase_P"/>
</dbReference>
<dbReference type="InterPro" id="IPR020568">
    <property type="entry name" value="Ribosomal_Su5_D2-typ_SF"/>
</dbReference>
<evidence type="ECO:0000256" key="3">
    <source>
        <dbReference type="ARBA" id="ARBA00022759"/>
    </source>
</evidence>
<proteinExistence type="inferred from homology"/>
<keyword evidence="4 6" id="KW-0378">Hydrolase</keyword>
<evidence type="ECO:0000256" key="7">
    <source>
        <dbReference type="NCBIfam" id="TIGR00188"/>
    </source>
</evidence>
<dbReference type="InterPro" id="IPR014721">
    <property type="entry name" value="Ribsml_uS5_D2-typ_fold_subgr"/>
</dbReference>
<evidence type="ECO:0000256" key="2">
    <source>
        <dbReference type="ARBA" id="ARBA00022722"/>
    </source>
</evidence>
<dbReference type="GO" id="GO:0030677">
    <property type="term" value="C:ribonuclease P complex"/>
    <property type="evidence" value="ECO:0007669"/>
    <property type="project" value="TreeGrafter"/>
</dbReference>
<evidence type="ECO:0000256" key="1">
    <source>
        <dbReference type="ARBA" id="ARBA00022694"/>
    </source>
</evidence>
<accession>A0A7D4Q5X4</accession>
<keyword evidence="5 6" id="KW-0694">RNA-binding</keyword>
<evidence type="ECO:0000256" key="5">
    <source>
        <dbReference type="ARBA" id="ARBA00022884"/>
    </source>
</evidence>
<evidence type="ECO:0000256" key="6">
    <source>
        <dbReference type="HAMAP-Rule" id="MF_00227"/>
    </source>
</evidence>
<dbReference type="EMBL" id="CP054056">
    <property type="protein sequence ID" value="QKJ26003.1"/>
    <property type="molecule type" value="Genomic_DNA"/>
</dbReference>
<comment type="subunit">
    <text evidence="6">Consists of a catalytic RNA component (M1 or rnpB) and a protein subunit.</text>
</comment>
<dbReference type="GO" id="GO:0000049">
    <property type="term" value="F:tRNA binding"/>
    <property type="evidence" value="ECO:0007669"/>
    <property type="project" value="UniProtKB-UniRule"/>
</dbReference>
<evidence type="ECO:0000313" key="8">
    <source>
        <dbReference type="EMBL" id="QKJ26003.1"/>
    </source>
</evidence>
<dbReference type="GO" id="GO:0042781">
    <property type="term" value="F:3'-tRNA processing endoribonuclease activity"/>
    <property type="evidence" value="ECO:0007669"/>
    <property type="project" value="TreeGrafter"/>
</dbReference>
<name>A0A7D4Q5X4_9MICO</name>
<keyword evidence="2 6" id="KW-0540">Nuclease</keyword>
<comment type="catalytic activity">
    <reaction evidence="6">
        <text>Endonucleolytic cleavage of RNA, removing 5'-extranucleotides from tRNA precursor.</text>
        <dbReference type="EC" id="3.1.26.5"/>
    </reaction>
</comment>
<gene>
    <name evidence="6 8" type="primary">rnpA</name>
    <name evidence="8" type="ORF">HRU87_07100</name>
</gene>
<dbReference type="NCBIfam" id="TIGR00188">
    <property type="entry name" value="rnpA"/>
    <property type="match status" value="1"/>
</dbReference>
<dbReference type="PANTHER" id="PTHR33992">
    <property type="entry name" value="RIBONUCLEASE P PROTEIN COMPONENT"/>
    <property type="match status" value="1"/>
</dbReference>
<reference evidence="8 9" key="1">
    <citation type="submission" date="2020-05" db="EMBL/GenBank/DDBJ databases">
        <title>Aquirufa sp. strain 15G-AUS-rot a new Aquirufa species.</title>
        <authorList>
            <person name="Pitt A."/>
            <person name="Hahn M.W."/>
        </authorList>
    </citation>
    <scope>NUCLEOTIDE SEQUENCE [LARGE SCALE GENOMIC DNA]</scope>
    <source>
        <strain evidence="8 9">15G-AUS-rot</strain>
    </source>
</reference>
<dbReference type="PANTHER" id="PTHR33992:SF1">
    <property type="entry name" value="RIBONUCLEASE P PROTEIN COMPONENT"/>
    <property type="match status" value="1"/>
</dbReference>
<dbReference type="AlphaFoldDB" id="A0A7D4Q5X4"/>
<comment type="similarity">
    <text evidence="6">Belongs to the RnpA family.</text>
</comment>